<keyword evidence="4" id="KW-1133">Transmembrane helix</keyword>
<comment type="subcellular location">
    <subcellularLocation>
        <location evidence="1">Cytoplasm</location>
    </subcellularLocation>
</comment>
<protein>
    <submittedName>
        <fullName evidence="8">Uncharacterized protein LOC107435561</fullName>
    </submittedName>
</protein>
<feature type="compositionally biased region" description="Polar residues" evidence="3">
    <location>
        <begin position="881"/>
        <end position="903"/>
    </location>
</feature>
<keyword evidence="7" id="KW-1185">Reference proteome</keyword>
<accession>A0ABM3IWG6</accession>
<evidence type="ECO:0000313" key="7">
    <source>
        <dbReference type="Proteomes" id="UP001652623"/>
    </source>
</evidence>
<feature type="region of interest" description="Disordered" evidence="3">
    <location>
        <begin position="693"/>
        <end position="744"/>
    </location>
</feature>
<evidence type="ECO:0000256" key="1">
    <source>
        <dbReference type="ARBA" id="ARBA00004496"/>
    </source>
</evidence>
<dbReference type="GeneID" id="107435561"/>
<dbReference type="InterPro" id="IPR001683">
    <property type="entry name" value="PX_dom"/>
</dbReference>
<organism evidence="7 8">
    <name type="scientific">Ziziphus jujuba</name>
    <name type="common">Chinese jujube</name>
    <name type="synonym">Ziziphus sativa</name>
    <dbReference type="NCBI Taxonomy" id="326968"/>
    <lineage>
        <taxon>Eukaryota</taxon>
        <taxon>Viridiplantae</taxon>
        <taxon>Streptophyta</taxon>
        <taxon>Embryophyta</taxon>
        <taxon>Tracheophyta</taxon>
        <taxon>Spermatophyta</taxon>
        <taxon>Magnoliopsida</taxon>
        <taxon>eudicotyledons</taxon>
        <taxon>Gunneridae</taxon>
        <taxon>Pentapetalae</taxon>
        <taxon>rosids</taxon>
        <taxon>fabids</taxon>
        <taxon>Rosales</taxon>
        <taxon>Rhamnaceae</taxon>
        <taxon>Paliureae</taxon>
        <taxon>Ziziphus</taxon>
    </lineage>
</organism>
<reference evidence="8" key="1">
    <citation type="submission" date="2025-08" db="UniProtKB">
        <authorList>
            <consortium name="RefSeq"/>
        </authorList>
    </citation>
    <scope>IDENTIFICATION</scope>
    <source>
        <tissue evidence="8">Seedling</tissue>
    </source>
</reference>
<keyword evidence="4" id="KW-0812">Transmembrane</keyword>
<feature type="compositionally biased region" description="Basic and acidic residues" evidence="3">
    <location>
        <begin position="712"/>
        <end position="722"/>
    </location>
</feature>
<dbReference type="InterPro" id="IPR003114">
    <property type="entry name" value="Phox_assoc"/>
</dbReference>
<dbReference type="Gene3D" id="3.30.1520.10">
    <property type="entry name" value="Phox-like domain"/>
    <property type="match status" value="1"/>
</dbReference>
<dbReference type="PANTHER" id="PTHR22999:SF23">
    <property type="entry name" value="SORTING NEXIN-16"/>
    <property type="match status" value="1"/>
</dbReference>
<feature type="compositionally biased region" description="Polar residues" evidence="3">
    <location>
        <begin position="726"/>
        <end position="743"/>
    </location>
</feature>
<dbReference type="SMART" id="SM00312">
    <property type="entry name" value="PX"/>
    <property type="match status" value="1"/>
</dbReference>
<proteinExistence type="predicted"/>
<feature type="compositionally biased region" description="Basic and acidic residues" evidence="3">
    <location>
        <begin position="297"/>
        <end position="312"/>
    </location>
</feature>
<evidence type="ECO:0000256" key="2">
    <source>
        <dbReference type="ARBA" id="ARBA00022490"/>
    </source>
</evidence>
<dbReference type="InterPro" id="IPR051837">
    <property type="entry name" value="SortingNexin/PXDomain-PKLike"/>
</dbReference>
<dbReference type="SUPFAM" id="SSF64268">
    <property type="entry name" value="PX domain"/>
    <property type="match status" value="1"/>
</dbReference>
<keyword evidence="2" id="KW-0963">Cytoplasm</keyword>
<feature type="domain" description="PXA" evidence="6">
    <location>
        <begin position="105"/>
        <end position="287"/>
    </location>
</feature>
<dbReference type="Proteomes" id="UP001652623">
    <property type="component" value="Chromosome 9"/>
</dbReference>
<feature type="region of interest" description="Disordered" evidence="3">
    <location>
        <begin position="881"/>
        <end position="905"/>
    </location>
</feature>
<feature type="transmembrane region" description="Helical" evidence="4">
    <location>
        <begin position="16"/>
        <end position="33"/>
    </location>
</feature>
<evidence type="ECO:0000256" key="4">
    <source>
        <dbReference type="SAM" id="Phobius"/>
    </source>
</evidence>
<evidence type="ECO:0000259" key="5">
    <source>
        <dbReference type="PROSITE" id="PS50195"/>
    </source>
</evidence>
<dbReference type="Pfam" id="PF08628">
    <property type="entry name" value="Nexin_C"/>
    <property type="match status" value="1"/>
</dbReference>
<feature type="region of interest" description="Disordered" evidence="3">
    <location>
        <begin position="297"/>
        <end position="317"/>
    </location>
</feature>
<dbReference type="InterPro" id="IPR036871">
    <property type="entry name" value="PX_dom_sf"/>
</dbReference>
<dbReference type="InterPro" id="IPR013937">
    <property type="entry name" value="Sorting_nexin_C"/>
</dbReference>
<dbReference type="PROSITE" id="PS51207">
    <property type="entry name" value="PXA"/>
    <property type="match status" value="1"/>
</dbReference>
<dbReference type="PROSITE" id="PS50195">
    <property type="entry name" value="PX"/>
    <property type="match status" value="1"/>
</dbReference>
<dbReference type="PANTHER" id="PTHR22999">
    <property type="entry name" value="PX SERINE/THREONINE KINASE PXK"/>
    <property type="match status" value="1"/>
</dbReference>
<evidence type="ECO:0000256" key="3">
    <source>
        <dbReference type="SAM" id="MobiDB-lite"/>
    </source>
</evidence>
<dbReference type="SMART" id="SM00313">
    <property type="entry name" value="PXA"/>
    <property type="match status" value="1"/>
</dbReference>
<dbReference type="Pfam" id="PF02194">
    <property type="entry name" value="PXA"/>
    <property type="match status" value="1"/>
</dbReference>
<evidence type="ECO:0000259" key="6">
    <source>
        <dbReference type="PROSITE" id="PS51207"/>
    </source>
</evidence>
<gene>
    <name evidence="8" type="primary">LOC107435561</name>
</gene>
<dbReference type="RefSeq" id="XP_048336770.1">
    <property type="nucleotide sequence ID" value="XM_048480813.2"/>
</dbReference>
<dbReference type="CDD" id="cd06872">
    <property type="entry name" value="PX_SNX19_like_plant"/>
    <property type="match status" value="1"/>
</dbReference>
<dbReference type="Pfam" id="PF00787">
    <property type="entry name" value="PX"/>
    <property type="match status" value="1"/>
</dbReference>
<keyword evidence="4" id="KW-0472">Membrane</keyword>
<name>A0ABM3IWG6_ZIZJJ</name>
<sequence length="996" mass="113470">MKAMETIQDLIDEAKLRTLWWALCVFAISYFLTHTSKSMWMNLPISILFVCGLRILFNEVDFHRKVRPVWRQTYLSHLEKKQLSVNDSRLSTAPAPTKWKRKIDSPIVEDAITDFIDIILKDFVVDLWYSDITPDREFPEQIRAVIMDALGEISGRVKNINLVDLLTRDIIDLVGDHLDLFRRNQAIIGVDVMGTLSSEERDERLKHHLMASKELHPALISPESEYKVLQRLMAGVLTLVLRPREAQCPVIRSIARELLTCLVIQPLMNLASPGCINELIEYVLLAIKDYSTKEVGGDRSSAREVHDHDSAKRKYSSLSQATDMTLAKTDDRIMTSSNYIKSQEEPLQPCPADWGRMLDAATQRRTEVLTPENLENMWTKGRNYKKKEKKAMTKGAQESNVKFSGYINAVPTGNLRKETQCFQNPKEESYVEGGHAVDKLADNSNLSANVNKSRIKRSSSTSALKVEPDTKATFTDCGGPIISEFYRPDYGRHREQFYGKSASDIVIHSVGQHLPKLRCRVMGAYFEKLGSKSFAVYSIAVTDADSRTWFVKRRYRNFERLHRHLKDIPNYTLHLPPKRIFSSSTEDAFVHQRCIQLDKYLQDLLSIANVAEQHEVWDFLSVSSKNYSFGKSPSVMRTLAVNVDDAMDDIVRQFKGVSDGLMRKVVGSPSPTDETMSSVSSRNISWNAEEISKHISRQDTAETANSLSDNDEGYKYKNHEPEDVGSSAQASGWHSDNELNSKNFPPRVVKQSRSLGLERKHVAIANSEVGPGGFPAVEFQAVAANLEVPPEWTPPNVSVPLLNLVDKIFQLKKRGWLRRQVFWISKQILQLVMEDAIDDFLLRQIHWLRREDVIAQGIRWIQDTLWPDGEFFLKVRSAQSDDNDAQPNQQYSQTVNQFSSSKVSKPGSFEEKLEAARRASDVKKMLFDGAPTTLVSLIGHKQYKRCAKDIYYFTQSTVCVKQLAFAILELSLISLFPELRNLILDVHEKTRIYQPV</sequence>
<feature type="domain" description="PX" evidence="5">
    <location>
        <begin position="515"/>
        <end position="627"/>
    </location>
</feature>
<evidence type="ECO:0000313" key="8">
    <source>
        <dbReference type="RefSeq" id="XP_048336770.1"/>
    </source>
</evidence>